<gene>
    <name evidence="1" type="ORF">BT67DRAFT_373684</name>
</gene>
<sequence length="644" mass="74034">MAEAAVTPINAENPLVRFLRVPELRALIVDKLNPSIRDVTALAATCTEVAFCVKLDYHLWDYNLGVFPTTKFVVQDTGVRASTLAISPVSAEPYQSERKPYMADFTNMVKLCAAIAEIPNSFKSIILDRIPFLNVSLVEMMINTMPNLKSIIITRCLLLDVTKLKPLLDVIQRHPRILENKSKDAAKSQPTKEYIRLDFFPFFFRGLDSARRLGSYGVTHNEPTFHTPKAIFGLILQCWDLAREVDMDLLSDGSSFFSFVRQLPGPDIIWALKARDALITREHDLAAGRKNPELIRDNWADDITAALTGDDYKPGVFPAHIAKRRPVDHHAKYYWRKGSRCGTCGVTYPRSLFPIRLETCWCCKMVRYVNVMEDSHLRLWQHSALDHWFSDLDPGTATINDVLTYRPTTLDGALDDVQHADWVWNDYLFKFQPENQFSHPPPKSLASKFGGEATSMVRWRSYRNPVMEPFDYRKGGPQYQDPCKEQLYPTNTQDADFGPESLQNFTISWRYFSMLDRIFTNDFIANYKNRRRSDPIFAATYGDITSASDPRVQQAMAAAKAKKGFLPMPIYQAHLWQNKRDKEVYMLHHALTEDCLVSLFTLGNTPFNLDKPVLHPTIDEKEYKKAHRDLEWTMTRYSAQRNCW</sequence>
<reference evidence="1" key="2">
    <citation type="submission" date="2023-05" db="EMBL/GenBank/DDBJ databases">
        <authorList>
            <consortium name="Lawrence Berkeley National Laboratory"/>
            <person name="Steindorff A."/>
            <person name="Hensen N."/>
            <person name="Bonometti L."/>
            <person name="Westerberg I."/>
            <person name="Brannstrom I.O."/>
            <person name="Guillou S."/>
            <person name="Cros-Aarteil S."/>
            <person name="Calhoun S."/>
            <person name="Haridas S."/>
            <person name="Kuo A."/>
            <person name="Mondo S."/>
            <person name="Pangilinan J."/>
            <person name="Riley R."/>
            <person name="Labutti K."/>
            <person name="Andreopoulos B."/>
            <person name="Lipzen A."/>
            <person name="Chen C."/>
            <person name="Yanf M."/>
            <person name="Daum C."/>
            <person name="Ng V."/>
            <person name="Clum A."/>
            <person name="Ohm R."/>
            <person name="Martin F."/>
            <person name="Silar P."/>
            <person name="Natvig D."/>
            <person name="Lalanne C."/>
            <person name="Gautier V."/>
            <person name="Ament-Velasquez S.L."/>
            <person name="Kruys A."/>
            <person name="Hutchinson M.I."/>
            <person name="Powell A.J."/>
            <person name="Barry K."/>
            <person name="Miller A.N."/>
            <person name="Grigoriev I.V."/>
            <person name="Debuchy R."/>
            <person name="Gladieux P."/>
            <person name="Thoren M.H."/>
            <person name="Johannesson H."/>
        </authorList>
    </citation>
    <scope>NUCLEOTIDE SEQUENCE</scope>
    <source>
        <strain evidence="1">CBS 123565</strain>
    </source>
</reference>
<evidence type="ECO:0000313" key="2">
    <source>
        <dbReference type="Proteomes" id="UP001304895"/>
    </source>
</evidence>
<evidence type="ECO:0000313" key="1">
    <source>
        <dbReference type="EMBL" id="KAK4136819.1"/>
    </source>
</evidence>
<accession>A0AAN6UQ05</accession>
<comment type="caution">
    <text evidence="1">The sequence shown here is derived from an EMBL/GenBank/DDBJ whole genome shotgun (WGS) entry which is preliminary data.</text>
</comment>
<reference evidence="1" key="1">
    <citation type="journal article" date="2023" name="Mol. Phylogenet. Evol.">
        <title>Genome-scale phylogeny and comparative genomics of the fungal order Sordariales.</title>
        <authorList>
            <person name="Hensen N."/>
            <person name="Bonometti L."/>
            <person name="Westerberg I."/>
            <person name="Brannstrom I.O."/>
            <person name="Guillou S."/>
            <person name="Cros-Aarteil S."/>
            <person name="Calhoun S."/>
            <person name="Haridas S."/>
            <person name="Kuo A."/>
            <person name="Mondo S."/>
            <person name="Pangilinan J."/>
            <person name="Riley R."/>
            <person name="LaButti K."/>
            <person name="Andreopoulos B."/>
            <person name="Lipzen A."/>
            <person name="Chen C."/>
            <person name="Yan M."/>
            <person name="Daum C."/>
            <person name="Ng V."/>
            <person name="Clum A."/>
            <person name="Steindorff A."/>
            <person name="Ohm R.A."/>
            <person name="Martin F."/>
            <person name="Silar P."/>
            <person name="Natvig D.O."/>
            <person name="Lalanne C."/>
            <person name="Gautier V."/>
            <person name="Ament-Velasquez S.L."/>
            <person name="Kruys A."/>
            <person name="Hutchinson M.I."/>
            <person name="Powell A.J."/>
            <person name="Barry K."/>
            <person name="Miller A.N."/>
            <person name="Grigoriev I.V."/>
            <person name="Debuchy R."/>
            <person name="Gladieux P."/>
            <person name="Hiltunen Thoren M."/>
            <person name="Johannesson H."/>
        </authorList>
    </citation>
    <scope>NUCLEOTIDE SEQUENCE</scope>
    <source>
        <strain evidence="1">CBS 123565</strain>
    </source>
</reference>
<proteinExistence type="predicted"/>
<dbReference type="AlphaFoldDB" id="A0AAN6UQ05"/>
<protein>
    <submittedName>
        <fullName evidence="1">Uncharacterized protein</fullName>
    </submittedName>
</protein>
<keyword evidence="2" id="KW-1185">Reference proteome</keyword>
<organism evidence="1 2">
    <name type="scientific">Trichocladium antarcticum</name>
    <dbReference type="NCBI Taxonomy" id="1450529"/>
    <lineage>
        <taxon>Eukaryota</taxon>
        <taxon>Fungi</taxon>
        <taxon>Dikarya</taxon>
        <taxon>Ascomycota</taxon>
        <taxon>Pezizomycotina</taxon>
        <taxon>Sordariomycetes</taxon>
        <taxon>Sordariomycetidae</taxon>
        <taxon>Sordariales</taxon>
        <taxon>Chaetomiaceae</taxon>
        <taxon>Trichocladium</taxon>
    </lineage>
</organism>
<name>A0AAN6UQ05_9PEZI</name>
<dbReference type="EMBL" id="MU853403">
    <property type="protein sequence ID" value="KAK4136819.1"/>
    <property type="molecule type" value="Genomic_DNA"/>
</dbReference>
<dbReference type="Proteomes" id="UP001304895">
    <property type="component" value="Unassembled WGS sequence"/>
</dbReference>